<feature type="transmembrane region" description="Helical" evidence="2">
    <location>
        <begin position="159"/>
        <end position="178"/>
    </location>
</feature>
<dbReference type="PANTHER" id="PTHR44757:SF2">
    <property type="entry name" value="BIOFILM ARCHITECTURE MAINTENANCE PROTEIN MBAA"/>
    <property type="match status" value="1"/>
</dbReference>
<dbReference type="PANTHER" id="PTHR44757">
    <property type="entry name" value="DIGUANYLATE CYCLASE DGCP"/>
    <property type="match status" value="1"/>
</dbReference>
<protein>
    <submittedName>
        <fullName evidence="5">Diguanylate cyclase</fullName>
    </submittedName>
</protein>
<dbReference type="eggNOG" id="COG5001">
    <property type="taxonomic scope" value="Bacteria"/>
</dbReference>
<feature type="transmembrane region" description="Helical" evidence="2">
    <location>
        <begin position="79"/>
        <end position="103"/>
    </location>
</feature>
<dbReference type="SMART" id="SM00267">
    <property type="entry name" value="GGDEF"/>
    <property type="match status" value="1"/>
</dbReference>
<dbReference type="InterPro" id="IPR043128">
    <property type="entry name" value="Rev_trsase/Diguanyl_cyclase"/>
</dbReference>
<keyword evidence="6" id="KW-1185">Reference proteome</keyword>
<feature type="domain" description="GGDEF" evidence="4">
    <location>
        <begin position="273"/>
        <end position="404"/>
    </location>
</feature>
<keyword evidence="2" id="KW-1133">Transmembrane helix</keyword>
<name>A0A075P189_9ALTE</name>
<organism evidence="5 6">
    <name type="scientific">Alteromonas australica</name>
    <dbReference type="NCBI Taxonomy" id="589873"/>
    <lineage>
        <taxon>Bacteria</taxon>
        <taxon>Pseudomonadati</taxon>
        <taxon>Pseudomonadota</taxon>
        <taxon>Gammaproteobacteria</taxon>
        <taxon>Alteromonadales</taxon>
        <taxon>Alteromonadaceae</taxon>
        <taxon>Alteromonas/Salinimonas group</taxon>
        <taxon>Alteromonas</taxon>
    </lineage>
</organism>
<dbReference type="InterPro" id="IPR001633">
    <property type="entry name" value="EAL_dom"/>
</dbReference>
<feature type="coiled-coil region" evidence="1">
    <location>
        <begin position="207"/>
        <end position="245"/>
    </location>
</feature>
<evidence type="ECO:0000259" key="3">
    <source>
        <dbReference type="PROSITE" id="PS50883"/>
    </source>
</evidence>
<evidence type="ECO:0000256" key="1">
    <source>
        <dbReference type="SAM" id="Coils"/>
    </source>
</evidence>
<dbReference type="EMBL" id="CP008849">
    <property type="protein sequence ID" value="AIF99601.1"/>
    <property type="molecule type" value="Genomic_DNA"/>
</dbReference>
<dbReference type="CDD" id="cd01949">
    <property type="entry name" value="GGDEF"/>
    <property type="match status" value="1"/>
</dbReference>
<dbReference type="PROSITE" id="PS50883">
    <property type="entry name" value="EAL"/>
    <property type="match status" value="1"/>
</dbReference>
<dbReference type="NCBIfam" id="TIGR00254">
    <property type="entry name" value="GGDEF"/>
    <property type="match status" value="1"/>
</dbReference>
<dbReference type="InterPro" id="IPR035919">
    <property type="entry name" value="EAL_sf"/>
</dbReference>
<keyword evidence="1" id="KW-0175">Coiled coil</keyword>
<dbReference type="InterPro" id="IPR000160">
    <property type="entry name" value="GGDEF_dom"/>
</dbReference>
<dbReference type="KEGG" id="aal:EP13_13395"/>
<dbReference type="AlphaFoldDB" id="A0A075P189"/>
<dbReference type="Gene3D" id="3.20.20.450">
    <property type="entry name" value="EAL domain"/>
    <property type="match status" value="1"/>
</dbReference>
<accession>A0A075P189</accession>
<sequence>MSVQMHRDLVDMLVGNIFTGLAMTLIAFSGLVFGFQNEEGHDVKVLLWGVMVCLSVCRLTHGIYWHIKLKGSHYNPKSVEALFAIGLYLTGAVWAAYSLMLFNTMTTIELASTMVVLAAMAGGAASVLAPNKWIVTYYCTALLLPMSLCALLDNERSIIVLGILGVVFWVGILTNSLGTHRFIVNTVRLREHNNDLMEQLVSDRQETAKVNEMLRETNAQLDDANANLEQQVEKRTQDIFRLSNRDPLTDLLNRNGFLKHLNALLDTSKALGNNLAILFIDLDGFKQVNDSLGHKVGDIVLAEIATRLTKYCEKDHLARWGGDEFVVVVPYATVDTAVAVAHAMRSGVTLPIIASDNQVTLDATIGIAIYPQHGKDALSLIQQADLTMYDQKRSQRGTVGVFSEVLHEQIRQEQYLCEHLRHAIARSEMSVHYQPIMCSQQQRISSVEALLRWEHQGEQISPTDFIPLAERSGLIIDIGTWVLNRACIDASQWNFENSIAVSVNVSINQLIDDTFISILQRALDTSSLSPSLLHLEITESVFAKNEKAVATQLAAIKALGVKISIDDFGTGYSSLSRLASMPCDFVKIDRSFVQNTSEGSDTIMRATMLIAQEFGCKTIAEGIETNTQMLHIKSLGVNYFQGFYYAKPMQSSDLITWYNENY</sequence>
<dbReference type="InterPro" id="IPR052155">
    <property type="entry name" value="Biofilm_reg_signaling"/>
</dbReference>
<evidence type="ECO:0000256" key="2">
    <source>
        <dbReference type="SAM" id="Phobius"/>
    </source>
</evidence>
<dbReference type="PROSITE" id="PS50887">
    <property type="entry name" value="GGDEF"/>
    <property type="match status" value="1"/>
</dbReference>
<dbReference type="Pfam" id="PF00563">
    <property type="entry name" value="EAL"/>
    <property type="match status" value="1"/>
</dbReference>
<dbReference type="Proteomes" id="UP000056090">
    <property type="component" value="Chromosome"/>
</dbReference>
<dbReference type="SUPFAM" id="SSF141868">
    <property type="entry name" value="EAL domain-like"/>
    <property type="match status" value="1"/>
</dbReference>
<dbReference type="InterPro" id="IPR029787">
    <property type="entry name" value="Nucleotide_cyclase"/>
</dbReference>
<proteinExistence type="predicted"/>
<evidence type="ECO:0000313" key="6">
    <source>
        <dbReference type="Proteomes" id="UP000056090"/>
    </source>
</evidence>
<evidence type="ECO:0000313" key="5">
    <source>
        <dbReference type="EMBL" id="AIF99601.1"/>
    </source>
</evidence>
<reference evidence="5 6" key="1">
    <citation type="submission" date="2014-06" db="EMBL/GenBank/DDBJ databases">
        <title>Genomes of Alteromonas australica, a world apart.</title>
        <authorList>
            <person name="Gonzaga A."/>
            <person name="Lopez-Perez M."/>
            <person name="Rodriguez-Valera F."/>
        </authorList>
    </citation>
    <scope>NUCLEOTIDE SEQUENCE [LARGE SCALE GENOMIC DNA]</scope>
    <source>
        <strain evidence="5 6">H 17</strain>
    </source>
</reference>
<feature type="transmembrane region" description="Helical" evidence="2">
    <location>
        <begin position="45"/>
        <end position="67"/>
    </location>
</feature>
<dbReference type="Pfam" id="PF00990">
    <property type="entry name" value="GGDEF"/>
    <property type="match status" value="1"/>
</dbReference>
<feature type="transmembrane region" description="Helical" evidence="2">
    <location>
        <begin position="12"/>
        <end position="33"/>
    </location>
</feature>
<keyword evidence="2" id="KW-0812">Transmembrane</keyword>
<keyword evidence="2" id="KW-0472">Membrane</keyword>
<dbReference type="SUPFAM" id="SSF55073">
    <property type="entry name" value="Nucleotide cyclase"/>
    <property type="match status" value="1"/>
</dbReference>
<dbReference type="SMART" id="SM00052">
    <property type="entry name" value="EAL"/>
    <property type="match status" value="1"/>
</dbReference>
<gene>
    <name evidence="5" type="ORF">EP13_13395</name>
</gene>
<evidence type="ECO:0000259" key="4">
    <source>
        <dbReference type="PROSITE" id="PS50887"/>
    </source>
</evidence>
<dbReference type="Gene3D" id="3.30.70.270">
    <property type="match status" value="1"/>
</dbReference>
<dbReference type="CDD" id="cd01948">
    <property type="entry name" value="EAL"/>
    <property type="match status" value="1"/>
</dbReference>
<feature type="domain" description="EAL" evidence="3">
    <location>
        <begin position="413"/>
        <end position="662"/>
    </location>
</feature>
<feature type="transmembrane region" description="Helical" evidence="2">
    <location>
        <begin position="135"/>
        <end position="152"/>
    </location>
</feature>